<evidence type="ECO:0000313" key="3">
    <source>
        <dbReference type="EMBL" id="KAF4625070.1"/>
    </source>
</evidence>
<evidence type="ECO:0000256" key="1">
    <source>
        <dbReference type="SAM" id="MobiDB-lite"/>
    </source>
</evidence>
<reference evidence="3 4" key="1">
    <citation type="submission" date="2020-03" db="EMBL/GenBank/DDBJ databases">
        <title>Draft Genome Sequence of Cudoniella acicularis.</title>
        <authorList>
            <person name="Buettner E."/>
            <person name="Kellner H."/>
        </authorList>
    </citation>
    <scope>NUCLEOTIDE SEQUENCE [LARGE SCALE GENOMIC DNA]</scope>
    <source>
        <strain evidence="3 4">DSM 108380</strain>
    </source>
</reference>
<accession>A0A8H4R7X0</accession>
<dbReference type="EMBL" id="JAAMPI010001471">
    <property type="protein sequence ID" value="KAF4625070.1"/>
    <property type="molecule type" value="Genomic_DNA"/>
</dbReference>
<evidence type="ECO:0000313" key="4">
    <source>
        <dbReference type="Proteomes" id="UP000566819"/>
    </source>
</evidence>
<name>A0A8H4R7X0_9HELO</name>
<organism evidence="3 4">
    <name type="scientific">Cudoniella acicularis</name>
    <dbReference type="NCBI Taxonomy" id="354080"/>
    <lineage>
        <taxon>Eukaryota</taxon>
        <taxon>Fungi</taxon>
        <taxon>Dikarya</taxon>
        <taxon>Ascomycota</taxon>
        <taxon>Pezizomycotina</taxon>
        <taxon>Leotiomycetes</taxon>
        <taxon>Helotiales</taxon>
        <taxon>Tricladiaceae</taxon>
        <taxon>Cudoniella</taxon>
    </lineage>
</organism>
<dbReference type="Pfam" id="PF20516">
    <property type="entry name" value="PDDEXK_12"/>
    <property type="match status" value="1"/>
</dbReference>
<protein>
    <recommendedName>
        <fullName evidence="2">PD-(D/E)XK nuclease-like domain-containing protein</fullName>
    </recommendedName>
</protein>
<dbReference type="InterPro" id="IPR046797">
    <property type="entry name" value="PDDEXK_12"/>
</dbReference>
<feature type="compositionally biased region" description="Polar residues" evidence="1">
    <location>
        <begin position="103"/>
        <end position="115"/>
    </location>
</feature>
<sequence>MLYAVRLYLIVARPTADAESPTSNTTSSAYDIDIDIDINTNMNTNPQIKSESESESLHIEQNYPYFFSTSGSEAPCSQPASWATARMNTMVLPEEPAEDEMASVSSSTRTKTASLASRPILSPTPPSLKRTRSASPTRKLMTQLGQARPPVLFYQPGREVSEPQLVGRLRSDFSKGLRKGIIPSGLTVGFRQRHTLTNRMCMLIYKQDRIRLASPNEWSDLPEDIFGSDDGIPDLDRYWGDVDRIYVEAERCQNRHKDENAWVTVVRAVLDMMEEYSHDKMLEVNSVQTQQIDPSFLPILPNTTTIVKKADIAIGFSPYNAVTGRRIQSYLGLNQEGCLSHMSDAYTSTIPLVCGIEVKESGGDYNEAVTQLGIWSAACLEKLKQLHRGSGGATDSLGSGESLLPIVGWTVVGHEWKLHICWKSMDGAVTVLGPISNLKAGTGSYEELFTLRLHMDSRLAGSGSERRKEREEDSQWTIGDPEDYLAIGIYEDPGYGDSEYDYYALVRSADGKNR</sequence>
<comment type="caution">
    <text evidence="3">The sequence shown here is derived from an EMBL/GenBank/DDBJ whole genome shotgun (WGS) entry which is preliminary data.</text>
</comment>
<dbReference type="AlphaFoldDB" id="A0A8H4R7X0"/>
<gene>
    <name evidence="3" type="ORF">G7Y89_g13097</name>
</gene>
<feature type="region of interest" description="Disordered" evidence="1">
    <location>
        <begin position="99"/>
        <end position="136"/>
    </location>
</feature>
<dbReference type="Proteomes" id="UP000566819">
    <property type="component" value="Unassembled WGS sequence"/>
</dbReference>
<keyword evidence="4" id="KW-1185">Reference proteome</keyword>
<proteinExistence type="predicted"/>
<dbReference type="OrthoDB" id="4161186at2759"/>
<evidence type="ECO:0000259" key="2">
    <source>
        <dbReference type="Pfam" id="PF20516"/>
    </source>
</evidence>
<feature type="domain" description="PD-(D/E)XK nuclease-like" evidence="2">
    <location>
        <begin position="231"/>
        <end position="427"/>
    </location>
</feature>